<dbReference type="PANTHER" id="PTHR13822">
    <property type="entry name" value="ATP SYNTHASE DELTA/EPSILON CHAIN"/>
    <property type="match status" value="1"/>
</dbReference>
<accession>A0A2U0ULJ4</accession>
<keyword evidence="6" id="KW-0472">Membrane</keyword>
<dbReference type="SUPFAM" id="SSF51344">
    <property type="entry name" value="Epsilon subunit of F1F0-ATP synthase N-terminal domain"/>
    <property type="match status" value="1"/>
</dbReference>
<comment type="function">
    <text evidence="1">Produces ATP from ADP in the presence of a proton gradient across the membrane.</text>
</comment>
<dbReference type="EMBL" id="QENY01000002">
    <property type="protein sequence ID" value="PVX58507.1"/>
    <property type="molecule type" value="Genomic_DNA"/>
</dbReference>
<dbReference type="AlphaFoldDB" id="A0A2U0ULJ4"/>
<dbReference type="GO" id="GO:0045259">
    <property type="term" value="C:proton-transporting ATP synthase complex"/>
    <property type="evidence" value="ECO:0007669"/>
    <property type="project" value="UniProtKB-KW"/>
</dbReference>
<evidence type="ECO:0000313" key="12">
    <source>
        <dbReference type="Proteomes" id="UP000245870"/>
    </source>
</evidence>
<gene>
    <name evidence="11" type="ORF">C7379_10225</name>
</gene>
<dbReference type="CDD" id="cd12152">
    <property type="entry name" value="F1-ATPase_delta"/>
    <property type="match status" value="1"/>
</dbReference>
<dbReference type="InterPro" id="IPR036771">
    <property type="entry name" value="ATPsynth_dsu/esu_N"/>
</dbReference>
<keyword evidence="5 9" id="KW-0406">Ion transport</keyword>
<dbReference type="PANTHER" id="PTHR13822:SF10">
    <property type="entry name" value="ATP SYNTHASE EPSILON CHAIN, CHLOROPLASTIC"/>
    <property type="match status" value="1"/>
</dbReference>
<proteinExistence type="inferred from homology"/>
<keyword evidence="8 9" id="KW-0066">ATP synthesis</keyword>
<keyword evidence="4 9" id="KW-0813">Transport</keyword>
<comment type="caution">
    <text evidence="11">The sequence shown here is derived from an EMBL/GenBank/DDBJ whole genome shotgun (WGS) entry which is preliminary data.</text>
</comment>
<evidence type="ECO:0000256" key="3">
    <source>
        <dbReference type="ARBA" id="ARBA00005712"/>
    </source>
</evidence>
<evidence type="ECO:0000259" key="10">
    <source>
        <dbReference type="Pfam" id="PF02823"/>
    </source>
</evidence>
<dbReference type="Gene3D" id="2.60.15.10">
    <property type="entry name" value="F0F1 ATP synthase delta/epsilon subunit, N-terminal"/>
    <property type="match status" value="1"/>
</dbReference>
<sequence>MLKLRIVSPEKVIFDGDVKSVTVPGMQGSFQILNNHAAIISALVEGKVEYVTSRETKQFNVEGGFVEVKQNEVNLCVEV</sequence>
<keyword evidence="7 9" id="KW-0139">CF(1)</keyword>
<comment type="subcellular location">
    <subcellularLocation>
        <location evidence="2">Endomembrane system</location>
        <topology evidence="2">Peripheral membrane protein</topology>
    </subcellularLocation>
</comment>
<dbReference type="NCBIfam" id="TIGR01216">
    <property type="entry name" value="ATP_synt_epsi"/>
    <property type="match status" value="1"/>
</dbReference>
<dbReference type="GO" id="GO:0012505">
    <property type="term" value="C:endomembrane system"/>
    <property type="evidence" value="ECO:0007669"/>
    <property type="project" value="UniProtKB-SubCell"/>
</dbReference>
<dbReference type="GO" id="GO:0046933">
    <property type="term" value="F:proton-transporting ATP synthase activity, rotational mechanism"/>
    <property type="evidence" value="ECO:0007669"/>
    <property type="project" value="InterPro"/>
</dbReference>
<reference evidence="11 12" key="1">
    <citation type="submission" date="2018-05" db="EMBL/GenBank/DDBJ databases">
        <title>Genomic Encyclopedia of Type Strains, Phase IV (KMG-IV): sequencing the most valuable type-strain genomes for metagenomic binning, comparative biology and taxonomic classification.</title>
        <authorList>
            <person name="Goeker M."/>
        </authorList>
    </citation>
    <scope>NUCLEOTIDE SEQUENCE [LARGE SCALE GENOMIC DNA]</scope>
    <source>
        <strain evidence="11 12">DSM 100333</strain>
    </source>
</reference>
<evidence type="ECO:0000256" key="4">
    <source>
        <dbReference type="ARBA" id="ARBA00022448"/>
    </source>
</evidence>
<organism evidence="11 12">
    <name type="scientific">Hallella colorans</name>
    <dbReference type="NCBI Taxonomy" id="1703337"/>
    <lineage>
        <taxon>Bacteria</taxon>
        <taxon>Pseudomonadati</taxon>
        <taxon>Bacteroidota</taxon>
        <taxon>Bacteroidia</taxon>
        <taxon>Bacteroidales</taxon>
        <taxon>Prevotellaceae</taxon>
        <taxon>Hallella</taxon>
    </lineage>
</organism>
<protein>
    <submittedName>
        <fullName evidence="11">F-type H+-transporting ATPase subunit epsilon</fullName>
    </submittedName>
</protein>
<dbReference type="InterPro" id="IPR020546">
    <property type="entry name" value="ATP_synth_F1_dsu/esu_N"/>
</dbReference>
<evidence type="ECO:0000256" key="8">
    <source>
        <dbReference type="ARBA" id="ARBA00023310"/>
    </source>
</evidence>
<evidence type="ECO:0000256" key="9">
    <source>
        <dbReference type="RuleBase" id="RU003656"/>
    </source>
</evidence>
<evidence type="ECO:0000256" key="7">
    <source>
        <dbReference type="ARBA" id="ARBA00023196"/>
    </source>
</evidence>
<name>A0A2U0ULJ4_9BACT</name>
<keyword evidence="12" id="KW-1185">Reference proteome</keyword>
<comment type="subunit">
    <text evidence="9">F-type ATPases have 2 components, CF(1) - the catalytic core - and CF(0) - the membrane proton channel. CF(1) has five subunits: alpha(3), beta(3), gamma(1), delta(1), epsilon(1). CF(0) has three main subunits: a, b and c.</text>
</comment>
<evidence type="ECO:0000256" key="1">
    <source>
        <dbReference type="ARBA" id="ARBA00003543"/>
    </source>
</evidence>
<dbReference type="InterPro" id="IPR001469">
    <property type="entry name" value="ATP_synth_F1_dsu/esu"/>
</dbReference>
<dbReference type="OrthoDB" id="5294255at2"/>
<evidence type="ECO:0000256" key="2">
    <source>
        <dbReference type="ARBA" id="ARBA00004184"/>
    </source>
</evidence>
<dbReference type="Pfam" id="PF02823">
    <property type="entry name" value="ATP-synt_DE_N"/>
    <property type="match status" value="1"/>
</dbReference>
<dbReference type="RefSeq" id="WP_116615619.1">
    <property type="nucleotide sequence ID" value="NZ_CALDWB010000001.1"/>
</dbReference>
<dbReference type="Proteomes" id="UP000245870">
    <property type="component" value="Unassembled WGS sequence"/>
</dbReference>
<evidence type="ECO:0000256" key="6">
    <source>
        <dbReference type="ARBA" id="ARBA00023136"/>
    </source>
</evidence>
<comment type="similarity">
    <text evidence="3 9">Belongs to the ATPase epsilon chain family.</text>
</comment>
<feature type="domain" description="ATP synthase F1 complex delta/epsilon subunit N-terminal" evidence="10">
    <location>
        <begin position="2"/>
        <end position="78"/>
    </location>
</feature>
<evidence type="ECO:0000256" key="5">
    <source>
        <dbReference type="ARBA" id="ARBA00023065"/>
    </source>
</evidence>
<evidence type="ECO:0000313" key="11">
    <source>
        <dbReference type="EMBL" id="PVX58507.1"/>
    </source>
</evidence>